<evidence type="ECO:0000313" key="2">
    <source>
        <dbReference type="Proteomes" id="UP001231649"/>
    </source>
</evidence>
<reference evidence="1" key="1">
    <citation type="submission" date="2023-03" db="EMBL/GenBank/DDBJ databases">
        <title>Chromosome-level genomes of two armyworms, Mythimna separata and Mythimna loreyi, provide insights into the biosynthesis and reception of sex pheromones.</title>
        <authorList>
            <person name="Zhao H."/>
        </authorList>
    </citation>
    <scope>NUCLEOTIDE SEQUENCE</scope>
    <source>
        <strain evidence="1">BeijingLab</strain>
    </source>
</reference>
<sequence length="683" mass="75895">MSEKVKRPPFFTLKRWQSTKDGNGNGNGTRKSSLTPSPATPNTAQPQDSPHLFRSHIPPVVSRTVNFNLDSKSRKLSAGGIKELIQCSLCLEVLHNPKMLPCQHTFCTACLSVYIADLIIFDCPICRTRVQVIGSNFVENLPSNLYIDSLLQLVGIQNGNGQVSKNPGTPPATPSVAPQNVDLFAAGARCVHCKTVCDTFDITQCDHCKLKFCRVCWSQHLEDMRIQLKSIVKQLDTAASHLEHKIEHYKDRCDRIAEQIKIAGDEKIAEIIQSKERMLKEAANLQMSSEMSALALQTSIEEAKSVAGKAMESSCSENDNERVATFINLHQNAVSLLSDVSKWDTERFIFDKENFTLEMDSAAPMESESDDPVLENAKQNDPLESEESLVLHYRSRNFIPHFVWKKSSRPCGVGVSPWSNHLYVCGMDSHSVLVMERAQAKIITRLSCDEMLCPVQIAFMKSTGEIFVTDKWKHCIHVFSKDGEYLRSIGQKGSRVGTFRSPEGIATDNASQLIYVVDTGNDRVQIIQPDGKYVDQIGVATKQQASLAPSVWETKEILCTELNAPTSVAVTNDRVVVLDSGNGRIKVYNKQDKSKIIEFGSMGQRKGQFRHPEVLAVDPMGYILVGDSGNCRVQVFKQTGQLIRVFGGLGSQPGKFGWISGIHVTKQLDIIISDTKNHSVNFF</sequence>
<evidence type="ECO:0000313" key="1">
    <source>
        <dbReference type="EMBL" id="KAJ8717232.1"/>
    </source>
</evidence>
<name>A0ACC2QI69_9NEOP</name>
<proteinExistence type="predicted"/>
<keyword evidence="2" id="KW-1185">Reference proteome</keyword>
<organism evidence="1 2">
    <name type="scientific">Mythimna loreyi</name>
    <dbReference type="NCBI Taxonomy" id="667449"/>
    <lineage>
        <taxon>Eukaryota</taxon>
        <taxon>Metazoa</taxon>
        <taxon>Ecdysozoa</taxon>
        <taxon>Arthropoda</taxon>
        <taxon>Hexapoda</taxon>
        <taxon>Insecta</taxon>
        <taxon>Pterygota</taxon>
        <taxon>Neoptera</taxon>
        <taxon>Endopterygota</taxon>
        <taxon>Lepidoptera</taxon>
        <taxon>Glossata</taxon>
        <taxon>Ditrysia</taxon>
        <taxon>Noctuoidea</taxon>
        <taxon>Noctuidae</taxon>
        <taxon>Noctuinae</taxon>
        <taxon>Hadenini</taxon>
        <taxon>Mythimna</taxon>
    </lineage>
</organism>
<comment type="caution">
    <text evidence="1">The sequence shown here is derived from an EMBL/GenBank/DDBJ whole genome shotgun (WGS) entry which is preliminary data.</text>
</comment>
<protein>
    <submittedName>
        <fullName evidence="1">Uncharacterized protein</fullName>
    </submittedName>
</protein>
<dbReference type="EMBL" id="CM056794">
    <property type="protein sequence ID" value="KAJ8717232.1"/>
    <property type="molecule type" value="Genomic_DNA"/>
</dbReference>
<gene>
    <name evidence="1" type="ORF">PYW08_005631</name>
</gene>
<dbReference type="Proteomes" id="UP001231649">
    <property type="component" value="Chromosome 18"/>
</dbReference>
<accession>A0ACC2QI69</accession>